<proteinExistence type="predicted"/>
<evidence type="ECO:0000313" key="2">
    <source>
        <dbReference type="Proteomes" id="UP000296469"/>
    </source>
</evidence>
<keyword evidence="2" id="KW-1185">Reference proteome</keyword>
<gene>
    <name evidence="1" type="ORF">E5225_01035</name>
</gene>
<dbReference type="KEGG" id="celz:E5225_01035"/>
<dbReference type="RefSeq" id="WP_135972265.1">
    <property type="nucleotide sequence ID" value="NZ_CP039291.1"/>
</dbReference>
<evidence type="ECO:0008006" key="3">
    <source>
        <dbReference type="Google" id="ProtNLM"/>
    </source>
</evidence>
<organism evidence="1 2">
    <name type="scientific">Cellulomonas shaoxiangyii</name>
    <dbReference type="NCBI Taxonomy" id="2566013"/>
    <lineage>
        <taxon>Bacteria</taxon>
        <taxon>Bacillati</taxon>
        <taxon>Actinomycetota</taxon>
        <taxon>Actinomycetes</taxon>
        <taxon>Micrococcales</taxon>
        <taxon>Cellulomonadaceae</taxon>
        <taxon>Cellulomonas</taxon>
    </lineage>
</organism>
<dbReference type="EMBL" id="CP039291">
    <property type="protein sequence ID" value="QCB92350.1"/>
    <property type="molecule type" value="Genomic_DNA"/>
</dbReference>
<reference evidence="1 2" key="1">
    <citation type="submission" date="2019-04" db="EMBL/GenBank/DDBJ databases">
        <title>Isolation and identification of Cellulomonas shaoxiangyii sp. Nov. isolated from feces of the Tibetan antelopes (Pantholops hodgsonii) in the Qinghai-Tibet plateau of China.</title>
        <authorList>
            <person name="Tian Z."/>
        </authorList>
    </citation>
    <scope>NUCLEOTIDE SEQUENCE [LARGE SCALE GENOMIC DNA]</scope>
    <source>
        <strain evidence="1 2">Z28</strain>
    </source>
</reference>
<dbReference type="OrthoDB" id="3774514at2"/>
<sequence>MPDRHARFVRSALTDSEVAEVAVVDELARRLRTHLEVRRDEIDRVHVHRASSSAVQAVVGELLREIGFDEEVVLTPQDGFVTRARPDFVFPIADGRGIIAEVERGGTTTNNHDLKDFWKVHIAKDAQHLFLVVPAANWNEAGQARERPFARVAHRLAAFFGDARREVDVLSAHVFGYGSDAPAAR</sequence>
<dbReference type="Proteomes" id="UP000296469">
    <property type="component" value="Chromosome"/>
</dbReference>
<accession>A0A4P7SES5</accession>
<name>A0A4P7SES5_9CELL</name>
<evidence type="ECO:0000313" key="1">
    <source>
        <dbReference type="EMBL" id="QCB92350.1"/>
    </source>
</evidence>
<dbReference type="AlphaFoldDB" id="A0A4P7SES5"/>
<protein>
    <recommendedName>
        <fullName evidence="3">Restriction endonuclease</fullName>
    </recommendedName>
</protein>